<comment type="caution">
    <text evidence="2">The sequence shown here is derived from an EMBL/GenBank/DDBJ whole genome shotgun (WGS) entry which is preliminary data.</text>
</comment>
<dbReference type="AlphaFoldDB" id="A0A0F8WQX4"/>
<feature type="compositionally biased region" description="Low complexity" evidence="1">
    <location>
        <begin position="56"/>
        <end position="69"/>
    </location>
</feature>
<proteinExistence type="predicted"/>
<dbReference type="EMBL" id="LAZR01063532">
    <property type="protein sequence ID" value="KKK59332.1"/>
    <property type="molecule type" value="Genomic_DNA"/>
</dbReference>
<evidence type="ECO:0000313" key="2">
    <source>
        <dbReference type="EMBL" id="KKK59332.1"/>
    </source>
</evidence>
<evidence type="ECO:0000256" key="1">
    <source>
        <dbReference type="SAM" id="MobiDB-lite"/>
    </source>
</evidence>
<sequence length="75" mass="8064">IQQGLNSRQRILGQHGLDFEEVIDDLAKEKAMLEDRGLYAVPEQTGELTISPDSQGAGSNNGNGTTPSNRVRGLV</sequence>
<gene>
    <name evidence="2" type="ORF">LCGC14_3035440</name>
</gene>
<reference evidence="2" key="1">
    <citation type="journal article" date="2015" name="Nature">
        <title>Complex archaea that bridge the gap between prokaryotes and eukaryotes.</title>
        <authorList>
            <person name="Spang A."/>
            <person name="Saw J.H."/>
            <person name="Jorgensen S.L."/>
            <person name="Zaremba-Niedzwiedzka K."/>
            <person name="Martijn J."/>
            <person name="Lind A.E."/>
            <person name="van Eijk R."/>
            <person name="Schleper C."/>
            <person name="Guy L."/>
            <person name="Ettema T.J."/>
        </authorList>
    </citation>
    <scope>NUCLEOTIDE SEQUENCE</scope>
</reference>
<feature type="non-terminal residue" evidence="2">
    <location>
        <position position="1"/>
    </location>
</feature>
<feature type="region of interest" description="Disordered" evidence="1">
    <location>
        <begin position="43"/>
        <end position="75"/>
    </location>
</feature>
<accession>A0A0F8WQX4</accession>
<name>A0A0F8WQX4_9ZZZZ</name>
<protein>
    <submittedName>
        <fullName evidence="2">Uncharacterized protein</fullName>
    </submittedName>
</protein>
<organism evidence="2">
    <name type="scientific">marine sediment metagenome</name>
    <dbReference type="NCBI Taxonomy" id="412755"/>
    <lineage>
        <taxon>unclassified sequences</taxon>
        <taxon>metagenomes</taxon>
        <taxon>ecological metagenomes</taxon>
    </lineage>
</organism>